<reference evidence="2" key="1">
    <citation type="journal article" date="2018" name="J. Virol.">
        <title>Crustacean Genome Exploration Reveals the Evolutionary Origin of White Spot Syndrome Virus.</title>
        <authorList>
            <person name="Kawato S."/>
            <person name="Shitara A."/>
            <person name="Wang Y."/>
            <person name="Nozaki R."/>
            <person name="Kondo H."/>
            <person name="Hirono I."/>
        </authorList>
    </citation>
    <scope>NUCLEOTIDE SEQUENCE</scope>
    <source>
        <strain evidence="2">Kochi-1</strain>
    </source>
</reference>
<organism evidence="2">
    <name type="scientific">Sesarmops intermedium nimavirus</name>
    <dbReference type="NCBI Taxonomy" id="2133796"/>
    <lineage>
        <taxon>Viruses</taxon>
        <taxon>Viruses incertae sedis</taxon>
        <taxon>Naldaviricetes</taxon>
        <taxon>Nimaviridae</taxon>
    </lineage>
</organism>
<evidence type="ECO:0000313" key="2">
    <source>
        <dbReference type="EMBL" id="GBG35584.1"/>
    </source>
</evidence>
<keyword evidence="1" id="KW-0175">Coiled coil</keyword>
<name>A0A401IPN7_9VIRU</name>
<comment type="caution">
    <text evidence="2">The sequence shown here is derived from an EMBL/GenBank/DDBJ whole genome shotgun (WGS) entry which is preliminary data.</text>
</comment>
<accession>A0A401IPN7</accession>
<proteinExistence type="predicted"/>
<dbReference type="EMBL" id="BFCG01000003">
    <property type="protein sequence ID" value="GBG35584.1"/>
    <property type="molecule type" value="Genomic_DNA"/>
</dbReference>
<sequence length="457" mass="51308">MATKILEDYMNTTAAAVLTVVESVEKLRTEGGILSPGEAAAISVAMYGAPPKPAASNVTSIVSPPYKRLVLEDKSMVDDVVISMSIARHGIENNRSRAEAAVEVICRIMEEITTATHSTKQPYVDTLNRVFVGLNNDNTPRVDCTKYKLVGGNKDITLASFQKTEVIESVEKNLKEMLSKVQRSNNNLKSYIETLANNIRMNFIISWANNVETALKKETQQQSIPPPPNYFPYEVQMAVQNIKNLVGKSYLRTATQLTSDQDISDFQKAADTCYTALMTETHERIVSNILFYANFKIVEENEKDYVKNRLGVMAGTVKEPISIERRNADETLFYLSFMFKIMPPEFVDCVLTFPSAGLSYHGHSGTRLTPLLSNYGPPFEDSWIRFKEVLSERSSAVKAGKGRRIDYVDATANLTGPVYVLVLDMANAFQAQRTCAYTFLKEIKEQYRLWTKFVQAR</sequence>
<protein>
    <submittedName>
        <fullName evidence="2">Wsv308-like protein</fullName>
    </submittedName>
</protein>
<feature type="coiled-coil region" evidence="1">
    <location>
        <begin position="167"/>
        <end position="194"/>
    </location>
</feature>
<evidence type="ECO:0000256" key="1">
    <source>
        <dbReference type="SAM" id="Coils"/>
    </source>
</evidence>